<dbReference type="InterPro" id="IPR041492">
    <property type="entry name" value="HAD_2"/>
</dbReference>
<evidence type="ECO:0000313" key="1">
    <source>
        <dbReference type="EMBL" id="MBP2706004.1"/>
    </source>
</evidence>
<dbReference type="Pfam" id="PF13419">
    <property type="entry name" value="HAD_2"/>
    <property type="match status" value="1"/>
</dbReference>
<dbReference type="PRINTS" id="PR00413">
    <property type="entry name" value="HADHALOGNASE"/>
</dbReference>
<dbReference type="NCBIfam" id="TIGR01509">
    <property type="entry name" value="HAD-SF-IA-v3"/>
    <property type="match status" value="1"/>
</dbReference>
<dbReference type="Gene3D" id="1.10.150.240">
    <property type="entry name" value="Putative phosphatase, domain 2"/>
    <property type="match status" value="1"/>
</dbReference>
<dbReference type="InterPro" id="IPR036412">
    <property type="entry name" value="HAD-like_sf"/>
</dbReference>
<dbReference type="InterPro" id="IPR023198">
    <property type="entry name" value="PGP-like_dom2"/>
</dbReference>
<dbReference type="PANTHER" id="PTHR43481">
    <property type="entry name" value="FRUCTOSE-1-PHOSPHATE PHOSPHATASE"/>
    <property type="match status" value="1"/>
</dbReference>
<dbReference type="SUPFAM" id="SSF56784">
    <property type="entry name" value="HAD-like"/>
    <property type="match status" value="1"/>
</dbReference>
<dbReference type="GO" id="GO:0050308">
    <property type="term" value="F:sugar-phosphatase activity"/>
    <property type="evidence" value="ECO:0007669"/>
    <property type="project" value="TreeGrafter"/>
</dbReference>
<dbReference type="PANTHER" id="PTHR43481:SF4">
    <property type="entry name" value="GLYCEROL-1-PHOSPHATE PHOSPHOHYDROLASE 1-RELATED"/>
    <property type="match status" value="1"/>
</dbReference>
<dbReference type="EMBL" id="JAFCNB010000010">
    <property type="protein sequence ID" value="MBP2706004.1"/>
    <property type="molecule type" value="Genomic_DNA"/>
</dbReference>
<comment type="caution">
    <text evidence="1">The sequence shown here is derived from an EMBL/GenBank/DDBJ whole genome shotgun (WGS) entry which is preliminary data.</text>
</comment>
<dbReference type="InterPro" id="IPR006439">
    <property type="entry name" value="HAD-SF_hydro_IA"/>
</dbReference>
<dbReference type="InterPro" id="IPR051806">
    <property type="entry name" value="HAD-like_SPP"/>
</dbReference>
<accession>A0A941ARG0</accession>
<dbReference type="InterPro" id="IPR023214">
    <property type="entry name" value="HAD_sf"/>
</dbReference>
<reference evidence="1" key="1">
    <citation type="submission" date="2021-02" db="EMBL/GenBank/DDBJ databases">
        <title>Draft genome sequence of Microbispora sp. RL4-1S isolated from rice leaves in Thailand.</title>
        <authorList>
            <person name="Muangham S."/>
            <person name="Duangmal K."/>
        </authorList>
    </citation>
    <scope>NUCLEOTIDE SEQUENCE</scope>
    <source>
        <strain evidence="1">RL4-1S</strain>
    </source>
</reference>
<keyword evidence="2" id="KW-1185">Reference proteome</keyword>
<dbReference type="SFLD" id="SFLDS00003">
    <property type="entry name" value="Haloacid_Dehalogenase"/>
    <property type="match status" value="1"/>
</dbReference>
<dbReference type="Gene3D" id="3.40.50.1000">
    <property type="entry name" value="HAD superfamily/HAD-like"/>
    <property type="match status" value="1"/>
</dbReference>
<dbReference type="Proteomes" id="UP000674234">
    <property type="component" value="Unassembled WGS sequence"/>
</dbReference>
<gene>
    <name evidence="1" type="ORF">JOL79_19535</name>
</gene>
<organism evidence="1 2">
    <name type="scientific">Microbispora oryzae</name>
    <dbReference type="NCBI Taxonomy" id="2806554"/>
    <lineage>
        <taxon>Bacteria</taxon>
        <taxon>Bacillati</taxon>
        <taxon>Actinomycetota</taxon>
        <taxon>Actinomycetes</taxon>
        <taxon>Streptosporangiales</taxon>
        <taxon>Streptosporangiaceae</taxon>
        <taxon>Microbispora</taxon>
    </lineage>
</organism>
<dbReference type="SFLD" id="SFLDG01135">
    <property type="entry name" value="C1.5.6:_HAD__Beta-PGM__Phospha"/>
    <property type="match status" value="1"/>
</dbReference>
<dbReference type="SFLD" id="SFLDG01129">
    <property type="entry name" value="C1.5:_HAD__Beta-PGM__Phosphata"/>
    <property type="match status" value="1"/>
</dbReference>
<proteinExistence type="predicted"/>
<protein>
    <submittedName>
        <fullName evidence="1">HAD family phosphatase</fullName>
    </submittedName>
</protein>
<sequence>MRTALFDLDGTLVNTERRSLAMWRLLLENHGFEPDETLVRRFMGRRGRDVLPEIMPDGDVTALLAEVFSYDELPGLPGIEPVPGAAELVRRIAGSGSPLGLVTSAHRAWALERLAALQVAELVRTIVSAEDVVVGKPDPSGYLAAADRLGVDPVTCVVFEDSLAGIAAAKAAGMTCVAVATTHDETELSHADLVVPDLSGVDWPLTDLRLV</sequence>
<evidence type="ECO:0000313" key="2">
    <source>
        <dbReference type="Proteomes" id="UP000674234"/>
    </source>
</evidence>
<dbReference type="AlphaFoldDB" id="A0A941ARG0"/>
<name>A0A941ARG0_9ACTN</name>